<evidence type="ECO:0000313" key="2">
    <source>
        <dbReference type="Proteomes" id="UP001162501"/>
    </source>
</evidence>
<sequence>MHCARYWRKRPPTPILLASGYGEFNREARRWRGWGCQVNRPCRIQQATEPRPPKEQPNGCLEGKAEAQMTPTQRASHRVRPERDTGSIASLTPVTMGSSGVYEEWFVTNEIQKSQGSFSPKVLSVQMLSSVKPVRRGRPGVWLSPVSPDIFSGGTKGNPLAQGQSRQPEGQSRQEPGLLDGWPPDTSEDRVGVWPAPAQADGALAEVNEATEAGAGDKEEPRSPKTVFPRGRDQVAPLQPQGTPSPPASRIPAPLARGSRKLAHLAPRSLRSLRSPHPPGEGGRTPGDPLSPGRGAARRVLTLRSPGQLQSNYGPPQMTVPPGPESGNTQRALPGVGRGSRREFAW</sequence>
<proteinExistence type="predicted"/>
<evidence type="ECO:0000313" key="1">
    <source>
        <dbReference type="EMBL" id="CAI9691725.1"/>
    </source>
</evidence>
<accession>A0ACB0DTR5</accession>
<name>A0ACB0DTR5_RANTA</name>
<protein>
    <submittedName>
        <fullName evidence="1">Uncharacterized protein</fullName>
    </submittedName>
</protein>
<gene>
    <name evidence="1" type="ORF">MRATA1EN3_LOCUS2938</name>
</gene>
<reference evidence="1" key="1">
    <citation type="submission" date="2023-05" db="EMBL/GenBank/DDBJ databases">
        <authorList>
            <consortium name="ELIXIR-Norway"/>
        </authorList>
    </citation>
    <scope>NUCLEOTIDE SEQUENCE</scope>
</reference>
<organism evidence="1 2">
    <name type="scientific">Rangifer tarandus platyrhynchus</name>
    <name type="common">Svalbard reindeer</name>
    <dbReference type="NCBI Taxonomy" id="3082113"/>
    <lineage>
        <taxon>Eukaryota</taxon>
        <taxon>Metazoa</taxon>
        <taxon>Chordata</taxon>
        <taxon>Craniata</taxon>
        <taxon>Vertebrata</taxon>
        <taxon>Euteleostomi</taxon>
        <taxon>Mammalia</taxon>
        <taxon>Eutheria</taxon>
        <taxon>Laurasiatheria</taxon>
        <taxon>Artiodactyla</taxon>
        <taxon>Ruminantia</taxon>
        <taxon>Pecora</taxon>
        <taxon>Cervidae</taxon>
        <taxon>Odocoileinae</taxon>
        <taxon>Rangifer</taxon>
    </lineage>
</organism>
<dbReference type="EMBL" id="OX596094">
    <property type="protein sequence ID" value="CAI9691725.1"/>
    <property type="molecule type" value="Genomic_DNA"/>
</dbReference>
<dbReference type="Proteomes" id="UP001162501">
    <property type="component" value="Chromosome 10"/>
</dbReference>